<feature type="non-terminal residue" evidence="1">
    <location>
        <position position="1"/>
    </location>
</feature>
<evidence type="ECO:0000313" key="2">
    <source>
        <dbReference type="EMBL" id="GMT37858.1"/>
    </source>
</evidence>
<accession>A0AAV5W0J6</accession>
<dbReference type="EMBL" id="BTSY01000004">
    <property type="protein sequence ID" value="GMT24291.1"/>
    <property type="molecule type" value="Genomic_DNA"/>
</dbReference>
<keyword evidence="3" id="KW-1185">Reference proteome</keyword>
<comment type="caution">
    <text evidence="1">The sequence shown here is derived from an EMBL/GenBank/DDBJ whole genome shotgun (WGS) entry which is preliminary data.</text>
</comment>
<name>A0AAV5W0J6_9BILA</name>
<sequence length="165" mass="18082">LTSSLFHCRLLSSSSPSFSSPAHSWCPCESLVVHAVDSLLGRFAAMLDTLHRPTAASSSLLFFSPPSSIAPPSYPPESLFPLLDSSPLSIPPSARHLYPRDSLLPLSSLADSPPIRSSAVFTRIFSPSSVFPPHFLPYHRPHLRRIHVNIFLSSRPGRMRTGSRV</sequence>
<dbReference type="EMBL" id="BTSY01000304">
    <property type="protein sequence ID" value="GMT37858.1"/>
    <property type="molecule type" value="Genomic_DNA"/>
</dbReference>
<evidence type="ECO:0000313" key="1">
    <source>
        <dbReference type="EMBL" id="GMT24291.1"/>
    </source>
</evidence>
<organism evidence="1 3">
    <name type="scientific">Pristionchus fissidentatus</name>
    <dbReference type="NCBI Taxonomy" id="1538716"/>
    <lineage>
        <taxon>Eukaryota</taxon>
        <taxon>Metazoa</taxon>
        <taxon>Ecdysozoa</taxon>
        <taxon>Nematoda</taxon>
        <taxon>Chromadorea</taxon>
        <taxon>Rhabditida</taxon>
        <taxon>Rhabditina</taxon>
        <taxon>Diplogasteromorpha</taxon>
        <taxon>Diplogasteroidea</taxon>
        <taxon>Neodiplogasteridae</taxon>
        <taxon>Pristionchus</taxon>
    </lineage>
</organism>
<reference evidence="1" key="1">
    <citation type="submission" date="2023-10" db="EMBL/GenBank/DDBJ databases">
        <title>Genome assembly of Pristionchus species.</title>
        <authorList>
            <person name="Yoshida K."/>
            <person name="Sommer R.J."/>
        </authorList>
    </citation>
    <scope>NUCLEOTIDE SEQUENCE</scope>
    <source>
        <strain evidence="1">RS5133</strain>
    </source>
</reference>
<proteinExistence type="predicted"/>
<gene>
    <name evidence="1" type="ORF">PFISCL1PPCAC_15588</name>
    <name evidence="2" type="ORF">PFISCL1PPCAC_29155</name>
</gene>
<evidence type="ECO:0000313" key="3">
    <source>
        <dbReference type="Proteomes" id="UP001432322"/>
    </source>
</evidence>
<protein>
    <submittedName>
        <fullName evidence="1">Uncharacterized protein</fullName>
    </submittedName>
</protein>
<dbReference type="Proteomes" id="UP001432322">
    <property type="component" value="Unassembled WGS sequence"/>
</dbReference>
<dbReference type="AlphaFoldDB" id="A0AAV5W0J6"/>